<protein>
    <submittedName>
        <fullName evidence="2">Uncharacterized protein</fullName>
    </submittedName>
</protein>
<dbReference type="Proteomes" id="UP001235939">
    <property type="component" value="Chromosome 19"/>
</dbReference>
<dbReference type="EMBL" id="CP092881">
    <property type="protein sequence ID" value="UYV80813.1"/>
    <property type="molecule type" value="Genomic_DNA"/>
</dbReference>
<evidence type="ECO:0000313" key="2">
    <source>
        <dbReference type="EMBL" id="UYV80813.1"/>
    </source>
</evidence>
<proteinExistence type="predicted"/>
<organism evidence="2 3">
    <name type="scientific">Cordylochernes scorpioides</name>
    <dbReference type="NCBI Taxonomy" id="51811"/>
    <lineage>
        <taxon>Eukaryota</taxon>
        <taxon>Metazoa</taxon>
        <taxon>Ecdysozoa</taxon>
        <taxon>Arthropoda</taxon>
        <taxon>Chelicerata</taxon>
        <taxon>Arachnida</taxon>
        <taxon>Pseudoscorpiones</taxon>
        <taxon>Cheliferoidea</taxon>
        <taxon>Chernetidae</taxon>
        <taxon>Cordylochernes</taxon>
    </lineage>
</organism>
<reference evidence="2 3" key="1">
    <citation type="submission" date="2022-01" db="EMBL/GenBank/DDBJ databases">
        <title>A chromosomal length assembly of Cordylochernes scorpioides.</title>
        <authorList>
            <person name="Zeh D."/>
            <person name="Zeh J."/>
        </authorList>
    </citation>
    <scope>NUCLEOTIDE SEQUENCE [LARGE SCALE GENOMIC DNA]</scope>
    <source>
        <strain evidence="2">IN4F17</strain>
        <tissue evidence="2">Whole Body</tissue>
    </source>
</reference>
<name>A0ABY6LIB9_9ARAC</name>
<sequence>MELPPTSPSTRSAQERSPRQRRTPSIIMDKAPPYPCHYNGGQHWHVQCLVHSATLDVFFLLAVSQDKELHDGVIPIEIVRPDARSPKPSGQLRRITKENVTLVRNTRQGH</sequence>
<keyword evidence="3" id="KW-1185">Reference proteome</keyword>
<feature type="region of interest" description="Disordered" evidence="1">
    <location>
        <begin position="1"/>
        <end position="30"/>
    </location>
</feature>
<accession>A0ABY6LIB9</accession>
<evidence type="ECO:0000256" key="1">
    <source>
        <dbReference type="SAM" id="MobiDB-lite"/>
    </source>
</evidence>
<evidence type="ECO:0000313" key="3">
    <source>
        <dbReference type="Proteomes" id="UP001235939"/>
    </source>
</evidence>
<gene>
    <name evidence="2" type="ORF">LAZ67_19001846</name>
</gene>